<evidence type="ECO:0000313" key="3">
    <source>
        <dbReference type="Proteomes" id="UP000295757"/>
    </source>
</evidence>
<evidence type="ECO:0000313" key="2">
    <source>
        <dbReference type="EMBL" id="TDV24480.1"/>
    </source>
</evidence>
<comment type="caution">
    <text evidence="2">The sequence shown here is derived from an EMBL/GenBank/DDBJ whole genome shotgun (WGS) entry which is preliminary data.</text>
</comment>
<dbReference type="Gene3D" id="3.30.70.100">
    <property type="match status" value="1"/>
</dbReference>
<feature type="domain" description="HMA" evidence="1">
    <location>
        <begin position="1"/>
        <end position="65"/>
    </location>
</feature>
<protein>
    <submittedName>
        <fullName evidence="2">Copper chaperone CopZ</fullName>
    </submittedName>
</protein>
<dbReference type="AlphaFoldDB" id="A0A4V3FP05"/>
<accession>A0A4V3FP05</accession>
<proteinExistence type="predicted"/>
<sequence>MTRYFTVNVSCASCKSHIDKQFKDYPEIKYSVNLMEKMLKVDADEEKYPDELIIKLAKQAGYDAEPY</sequence>
<evidence type="ECO:0000259" key="1">
    <source>
        <dbReference type="PROSITE" id="PS50846"/>
    </source>
</evidence>
<dbReference type="Proteomes" id="UP000295757">
    <property type="component" value="Unassembled WGS sequence"/>
</dbReference>
<dbReference type="GO" id="GO:0046872">
    <property type="term" value="F:metal ion binding"/>
    <property type="evidence" value="ECO:0007669"/>
    <property type="project" value="InterPro"/>
</dbReference>
<dbReference type="EMBL" id="SOCN01000001">
    <property type="protein sequence ID" value="TDV24480.1"/>
    <property type="molecule type" value="Genomic_DNA"/>
</dbReference>
<dbReference type="Pfam" id="PF00403">
    <property type="entry name" value="HMA"/>
    <property type="match status" value="1"/>
</dbReference>
<dbReference type="SUPFAM" id="SSF55008">
    <property type="entry name" value="HMA, heavy metal-associated domain"/>
    <property type="match status" value="1"/>
</dbReference>
<name>A0A4V3FP05_9BACT</name>
<reference evidence="2 3" key="1">
    <citation type="submission" date="2019-03" db="EMBL/GenBank/DDBJ databases">
        <title>Genomic Encyclopedia of Archaeal and Bacterial Type Strains, Phase II (KMG-II): from individual species to whole genera.</title>
        <authorList>
            <person name="Goeker M."/>
        </authorList>
    </citation>
    <scope>NUCLEOTIDE SEQUENCE [LARGE SCALE GENOMIC DNA]</scope>
    <source>
        <strain evidence="2 3">ATCC 35214</strain>
    </source>
</reference>
<organism evidence="2 3">
    <name type="scientific">Mycoplasmopsis mustelae</name>
    <dbReference type="NCBI Taxonomy" id="171289"/>
    <lineage>
        <taxon>Bacteria</taxon>
        <taxon>Bacillati</taxon>
        <taxon>Mycoplasmatota</taxon>
        <taxon>Mycoplasmoidales</taxon>
        <taxon>Metamycoplasmataceae</taxon>
        <taxon>Mycoplasmopsis</taxon>
    </lineage>
</organism>
<gene>
    <name evidence="2" type="ORF">BCF59_0452</name>
</gene>
<dbReference type="RefSeq" id="WP_134110810.1">
    <property type="nucleotide sequence ID" value="NZ_SOCN01000001.1"/>
</dbReference>
<dbReference type="PROSITE" id="PS50846">
    <property type="entry name" value="HMA_2"/>
    <property type="match status" value="1"/>
</dbReference>
<dbReference type="InterPro" id="IPR006121">
    <property type="entry name" value="HMA_dom"/>
</dbReference>
<dbReference type="InterPro" id="IPR036163">
    <property type="entry name" value="HMA_dom_sf"/>
</dbReference>
<keyword evidence="3" id="KW-1185">Reference proteome</keyword>